<name>A0A1S8BN37_9PEZI</name>
<evidence type="ECO:0000256" key="1">
    <source>
        <dbReference type="ARBA" id="ARBA00022801"/>
    </source>
</evidence>
<evidence type="ECO:0000259" key="3">
    <source>
        <dbReference type="Pfam" id="PF00326"/>
    </source>
</evidence>
<dbReference type="EMBL" id="MSZU01000074">
    <property type="protein sequence ID" value="OMP88869.1"/>
    <property type="molecule type" value="Genomic_DNA"/>
</dbReference>
<feature type="domain" description="BD-FAE-like" evidence="4">
    <location>
        <begin position="30"/>
        <end position="142"/>
    </location>
</feature>
<dbReference type="InterPro" id="IPR029058">
    <property type="entry name" value="AB_hydrolase_fold"/>
</dbReference>
<feature type="compositionally biased region" description="Low complexity" evidence="2">
    <location>
        <begin position="212"/>
        <end position="285"/>
    </location>
</feature>
<reference evidence="5 6" key="1">
    <citation type="submission" date="2017-01" db="EMBL/GenBank/DDBJ databases">
        <title>Draft genome sequence of Diplodia seriata F98.1, a fungal species involved in grapevine trunk diseases.</title>
        <authorList>
            <person name="Robert-Siegwald G."/>
            <person name="Vallet J."/>
            <person name="Abou-Mansour E."/>
            <person name="Xu J."/>
            <person name="Rey P."/>
            <person name="Bertsch C."/>
            <person name="Rego C."/>
            <person name="Larignon P."/>
            <person name="Fontaine F."/>
            <person name="Lebrun M.-H."/>
        </authorList>
    </citation>
    <scope>NUCLEOTIDE SEQUENCE [LARGE SCALE GENOMIC DNA]</scope>
    <source>
        <strain evidence="5 6">F98.1</strain>
    </source>
</reference>
<evidence type="ECO:0000313" key="5">
    <source>
        <dbReference type="EMBL" id="OMP88869.1"/>
    </source>
</evidence>
<dbReference type="PANTHER" id="PTHR48081">
    <property type="entry name" value="AB HYDROLASE SUPERFAMILY PROTEIN C4A8.06C"/>
    <property type="match status" value="1"/>
</dbReference>
<sequence length="398" mass="41843">MATPDMRCAYKVVDDCIIYADIYVPRTPSPATEKRKCPVVLAIHGGAFILGHSDMVNKDQIQDCLERGWIVLSLEHRLCPQVDILEGPITDCRDALAWVYNGGLDSELAGNPSTAAFAVDTDRVVAFGTSSGGAIALAMGYSVPRPPLAILDFYGATHFSHPFWSTPLRTAKLPPNTDPDYINQVYDESPVPIRGGVSLEGQSAPTAPAPTPATATAAAAAAPPSSSSSMSSTASSSTASTSPSPSSSMTNSTATTITTTTPSATTNNTTNGTKTPTTTTTTAAPQLPPRPSFALTHIARGTLLRVCYPFGALAAIDAAANVSPAFPPTCIVHGALDETVPVHLSRELYRRLGVAGVEREFIEVPGEGHTFAGAMQRGGETWARSRRGFDWLEGIVAR</sequence>
<evidence type="ECO:0000313" key="6">
    <source>
        <dbReference type="Proteomes" id="UP000190776"/>
    </source>
</evidence>
<dbReference type="AlphaFoldDB" id="A0A1S8BN37"/>
<evidence type="ECO:0008006" key="7">
    <source>
        <dbReference type="Google" id="ProtNLM"/>
    </source>
</evidence>
<dbReference type="Pfam" id="PF20434">
    <property type="entry name" value="BD-FAE"/>
    <property type="match status" value="1"/>
</dbReference>
<dbReference type="InterPro" id="IPR050300">
    <property type="entry name" value="GDXG_lipolytic_enzyme"/>
</dbReference>
<organism evidence="5 6">
    <name type="scientific">Diplodia seriata</name>
    <dbReference type="NCBI Taxonomy" id="420778"/>
    <lineage>
        <taxon>Eukaryota</taxon>
        <taxon>Fungi</taxon>
        <taxon>Dikarya</taxon>
        <taxon>Ascomycota</taxon>
        <taxon>Pezizomycotina</taxon>
        <taxon>Dothideomycetes</taxon>
        <taxon>Dothideomycetes incertae sedis</taxon>
        <taxon>Botryosphaeriales</taxon>
        <taxon>Botryosphaeriaceae</taxon>
        <taxon>Diplodia</taxon>
    </lineage>
</organism>
<dbReference type="SUPFAM" id="SSF53474">
    <property type="entry name" value="alpha/beta-Hydrolases"/>
    <property type="match status" value="1"/>
</dbReference>
<keyword evidence="1" id="KW-0378">Hydrolase</keyword>
<evidence type="ECO:0000259" key="4">
    <source>
        <dbReference type="Pfam" id="PF20434"/>
    </source>
</evidence>
<dbReference type="PANTHER" id="PTHR48081:SF3">
    <property type="entry name" value="ALPHA_BETA HYDROLASE FOLD-3 DOMAIN-CONTAINING PROTEIN"/>
    <property type="match status" value="1"/>
</dbReference>
<feature type="region of interest" description="Disordered" evidence="2">
    <location>
        <begin position="175"/>
        <end position="291"/>
    </location>
</feature>
<dbReference type="InterPro" id="IPR001375">
    <property type="entry name" value="Peptidase_S9_cat"/>
</dbReference>
<dbReference type="Gene3D" id="3.40.50.1820">
    <property type="entry name" value="alpha/beta hydrolase"/>
    <property type="match status" value="2"/>
</dbReference>
<dbReference type="InterPro" id="IPR049492">
    <property type="entry name" value="BD-FAE-like_dom"/>
</dbReference>
<evidence type="ECO:0000256" key="2">
    <source>
        <dbReference type="SAM" id="MobiDB-lite"/>
    </source>
</evidence>
<dbReference type="GO" id="GO:0008236">
    <property type="term" value="F:serine-type peptidase activity"/>
    <property type="evidence" value="ECO:0007669"/>
    <property type="project" value="InterPro"/>
</dbReference>
<gene>
    <name evidence="5" type="ORF">BK809_0005590</name>
</gene>
<dbReference type="STRING" id="420778.A0A1S8BN37"/>
<dbReference type="GO" id="GO:0006508">
    <property type="term" value="P:proteolysis"/>
    <property type="evidence" value="ECO:0007669"/>
    <property type="project" value="InterPro"/>
</dbReference>
<dbReference type="OrthoDB" id="19653at2759"/>
<dbReference type="Pfam" id="PF00326">
    <property type="entry name" value="Peptidase_S9"/>
    <property type="match status" value="1"/>
</dbReference>
<proteinExistence type="predicted"/>
<dbReference type="Proteomes" id="UP000190776">
    <property type="component" value="Unassembled WGS sequence"/>
</dbReference>
<accession>A0A1S8BN37</accession>
<protein>
    <recommendedName>
        <fullName evidence="7">Alpha/beta-hydrolase</fullName>
    </recommendedName>
</protein>
<feature type="domain" description="Peptidase S9 prolyl oligopeptidase catalytic" evidence="3">
    <location>
        <begin position="312"/>
        <end position="376"/>
    </location>
</feature>
<comment type="caution">
    <text evidence="5">The sequence shown here is derived from an EMBL/GenBank/DDBJ whole genome shotgun (WGS) entry which is preliminary data.</text>
</comment>